<dbReference type="PANTHER" id="PTHR30419:SF30">
    <property type="entry name" value="LYSR FAMILY TRANSCRIPTIONAL REGULATOR"/>
    <property type="match status" value="1"/>
</dbReference>
<evidence type="ECO:0000313" key="2">
    <source>
        <dbReference type="EMBL" id="VFS82884.1"/>
    </source>
</evidence>
<dbReference type="SUPFAM" id="SSF53850">
    <property type="entry name" value="Periplasmic binding protein-like II"/>
    <property type="match status" value="1"/>
</dbReference>
<accession>A0A485CED3</accession>
<organism evidence="2 3">
    <name type="scientific">Kluyvera cryocrescens</name>
    <name type="common">Kluyvera citrophila</name>
    <dbReference type="NCBI Taxonomy" id="580"/>
    <lineage>
        <taxon>Bacteria</taxon>
        <taxon>Pseudomonadati</taxon>
        <taxon>Pseudomonadota</taxon>
        <taxon>Gammaproteobacteria</taxon>
        <taxon>Enterobacterales</taxon>
        <taxon>Enterobacteriaceae</taxon>
        <taxon>Kluyvera</taxon>
    </lineage>
</organism>
<reference evidence="2 3" key="1">
    <citation type="submission" date="2019-03" db="EMBL/GenBank/DDBJ databases">
        <authorList>
            <consortium name="Pathogen Informatics"/>
        </authorList>
    </citation>
    <scope>NUCLEOTIDE SEQUENCE [LARGE SCALE GENOMIC DNA]</scope>
    <source>
        <strain evidence="2 3">NCTC12993</strain>
    </source>
</reference>
<dbReference type="Pfam" id="PF03466">
    <property type="entry name" value="LysR_substrate"/>
    <property type="match status" value="1"/>
</dbReference>
<dbReference type="Gene3D" id="3.40.190.290">
    <property type="match status" value="1"/>
</dbReference>
<dbReference type="EMBL" id="CAADJD010000025">
    <property type="protein sequence ID" value="VFS82884.1"/>
    <property type="molecule type" value="Genomic_DNA"/>
</dbReference>
<dbReference type="InterPro" id="IPR005119">
    <property type="entry name" value="LysR_subst-bd"/>
</dbReference>
<evidence type="ECO:0000259" key="1">
    <source>
        <dbReference type="Pfam" id="PF03466"/>
    </source>
</evidence>
<dbReference type="CDD" id="cd05466">
    <property type="entry name" value="PBP2_LTTR_substrate"/>
    <property type="match status" value="1"/>
</dbReference>
<dbReference type="AlphaFoldDB" id="A0A485CED3"/>
<name>A0A485CED3_KLUCR</name>
<proteinExistence type="predicted"/>
<dbReference type="GO" id="GO:0005829">
    <property type="term" value="C:cytosol"/>
    <property type="evidence" value="ECO:0007669"/>
    <property type="project" value="TreeGrafter"/>
</dbReference>
<protein>
    <submittedName>
        <fullName evidence="2">HTH-type transcriptional regulator AbgR</fullName>
    </submittedName>
</protein>
<evidence type="ECO:0000313" key="3">
    <source>
        <dbReference type="Proteomes" id="UP000401081"/>
    </source>
</evidence>
<gene>
    <name evidence="2" type="primary">abgR_3</name>
    <name evidence="2" type="ORF">NCTC12993_06277</name>
</gene>
<dbReference type="PANTHER" id="PTHR30419">
    <property type="entry name" value="HTH-TYPE TRANSCRIPTIONAL REGULATOR YBHD"/>
    <property type="match status" value="1"/>
</dbReference>
<dbReference type="GO" id="GO:0006355">
    <property type="term" value="P:regulation of DNA-templated transcription"/>
    <property type="evidence" value="ECO:0007669"/>
    <property type="project" value="TreeGrafter"/>
</dbReference>
<dbReference type="InterPro" id="IPR050950">
    <property type="entry name" value="HTH-type_LysR_regulators"/>
</dbReference>
<dbReference type="Proteomes" id="UP000401081">
    <property type="component" value="Unassembled WGS sequence"/>
</dbReference>
<keyword evidence="3" id="KW-1185">Reference proteome</keyword>
<feature type="domain" description="LysR substrate-binding" evidence="1">
    <location>
        <begin position="30"/>
        <end position="235"/>
    </location>
</feature>
<sequence>MGKSCCPTRGAFQELNVELSSQLREADDAQNGEVAFGCGPAPGARLIPAAVGEFHRQLPQARVRFHIDNWFALHHALTTQQYPFVVADSWQAELDPQLRVQPLSPQRCFFVCHAEHPLAQQGPVSIQTMLRYPFAAPYLPPGVRKVLATLSQQQDFTPAIQCDHIYALLSTLAHTDAISFASEDGFALCQHSHRLVKLELSDLPDEWRLMQTRFAIISPVHAVQPPLVEKLIEIILLLDRQHHSLRLAQGEGA</sequence>